<dbReference type="CDD" id="cd06572">
    <property type="entry name" value="Histidinol_dh"/>
    <property type="match status" value="1"/>
</dbReference>
<dbReference type="GO" id="GO:0000105">
    <property type="term" value="P:L-histidine biosynthetic process"/>
    <property type="evidence" value="ECO:0007669"/>
    <property type="project" value="UniProtKB-UniRule"/>
</dbReference>
<comment type="similarity">
    <text evidence="3 12 13 18">Belongs to the histidinol dehydrogenase family.</text>
</comment>
<feature type="binding site" evidence="12 16">
    <location>
        <position position="257"/>
    </location>
    <ligand>
        <name>substrate</name>
    </ligand>
</feature>
<comment type="cofactor">
    <cofactor evidence="12 17">
        <name>Zn(2+)</name>
        <dbReference type="ChEBI" id="CHEBI:29105"/>
    </cofactor>
    <text evidence="12 17">Binds 1 zinc ion per subunit.</text>
</comment>
<feature type="binding site" evidence="12 15">
    <location>
        <position position="186"/>
    </location>
    <ligand>
        <name>NAD(+)</name>
        <dbReference type="ChEBI" id="CHEBI:57540"/>
    </ligand>
</feature>
<feature type="binding site" evidence="12 15">
    <location>
        <position position="209"/>
    </location>
    <ligand>
        <name>NAD(+)</name>
        <dbReference type="ChEBI" id="CHEBI:57540"/>
    </ligand>
</feature>
<evidence type="ECO:0000256" key="15">
    <source>
        <dbReference type="PIRSR" id="PIRSR000099-2"/>
    </source>
</evidence>
<comment type="catalytic activity">
    <reaction evidence="11 12">
        <text>L-histidinol + 2 NAD(+) + H2O = L-histidine + 2 NADH + 3 H(+)</text>
        <dbReference type="Rhea" id="RHEA:20641"/>
        <dbReference type="ChEBI" id="CHEBI:15377"/>
        <dbReference type="ChEBI" id="CHEBI:15378"/>
        <dbReference type="ChEBI" id="CHEBI:57540"/>
        <dbReference type="ChEBI" id="CHEBI:57595"/>
        <dbReference type="ChEBI" id="CHEBI:57699"/>
        <dbReference type="ChEBI" id="CHEBI:57945"/>
        <dbReference type="EC" id="1.1.1.23"/>
    </reaction>
</comment>
<feature type="binding site" evidence="12 15">
    <location>
        <position position="122"/>
    </location>
    <ligand>
        <name>NAD(+)</name>
        <dbReference type="ChEBI" id="CHEBI:57540"/>
    </ligand>
</feature>
<dbReference type="HAMAP" id="MF_01024">
    <property type="entry name" value="HisD"/>
    <property type="match status" value="1"/>
</dbReference>
<protein>
    <recommendedName>
        <fullName evidence="4 12">Histidinol dehydrogenase</fullName>
        <shortName evidence="12">HDH</shortName>
        <ecNumber evidence="4 12">1.1.1.23</ecNumber>
    </recommendedName>
</protein>
<evidence type="ECO:0000256" key="9">
    <source>
        <dbReference type="ARBA" id="ARBA00023027"/>
    </source>
</evidence>
<feature type="binding site" evidence="12 16">
    <location>
        <position position="410"/>
    </location>
    <ligand>
        <name>substrate</name>
    </ligand>
</feature>
<feature type="binding site" evidence="12 16">
    <location>
        <position position="254"/>
    </location>
    <ligand>
        <name>substrate</name>
    </ligand>
</feature>
<evidence type="ECO:0000256" key="12">
    <source>
        <dbReference type="HAMAP-Rule" id="MF_01024"/>
    </source>
</evidence>
<dbReference type="InterPro" id="IPR022695">
    <property type="entry name" value="Histidinol_DH_monofunct"/>
</dbReference>
<evidence type="ECO:0000256" key="10">
    <source>
        <dbReference type="ARBA" id="ARBA00023102"/>
    </source>
</evidence>
<feature type="binding site" evidence="12 17">
    <location>
        <position position="415"/>
    </location>
    <ligand>
        <name>Zn(2+)</name>
        <dbReference type="ChEBI" id="CHEBI:29105"/>
    </ligand>
</feature>
<dbReference type="Gene3D" id="1.20.5.1300">
    <property type="match status" value="1"/>
</dbReference>
<dbReference type="GO" id="GO:0004399">
    <property type="term" value="F:histidinol dehydrogenase activity"/>
    <property type="evidence" value="ECO:0007669"/>
    <property type="project" value="UniProtKB-UniRule"/>
</dbReference>
<dbReference type="RefSeq" id="WP_036650315.1">
    <property type="nucleotide sequence ID" value="NZ_BAVZ01000010.1"/>
</dbReference>
<proteinExistence type="inferred from homology"/>
<feature type="binding site" evidence="12 17">
    <location>
        <position position="356"/>
    </location>
    <ligand>
        <name>Zn(2+)</name>
        <dbReference type="ChEBI" id="CHEBI:29105"/>
    </ligand>
</feature>
<dbReference type="GO" id="GO:0008270">
    <property type="term" value="F:zinc ion binding"/>
    <property type="evidence" value="ECO:0007669"/>
    <property type="project" value="UniProtKB-UniRule"/>
</dbReference>
<dbReference type="FunFam" id="1.20.5.1300:FF:000002">
    <property type="entry name" value="Histidinol dehydrogenase, chloroplastic"/>
    <property type="match status" value="1"/>
</dbReference>
<dbReference type="InterPro" id="IPR012131">
    <property type="entry name" value="Hstdl_DH"/>
</dbReference>
<dbReference type="SUPFAM" id="SSF53720">
    <property type="entry name" value="ALDH-like"/>
    <property type="match status" value="1"/>
</dbReference>
<keyword evidence="10 12" id="KW-0368">Histidine biosynthesis</keyword>
<dbReference type="InterPro" id="IPR016161">
    <property type="entry name" value="Ald_DH/histidinol_DH"/>
</dbReference>
<evidence type="ECO:0000256" key="7">
    <source>
        <dbReference type="ARBA" id="ARBA00022833"/>
    </source>
</evidence>
<evidence type="ECO:0000256" key="3">
    <source>
        <dbReference type="ARBA" id="ARBA00010178"/>
    </source>
</evidence>
<keyword evidence="6 12" id="KW-0479">Metal-binding</keyword>
<keyword evidence="9 12" id="KW-0520">NAD</keyword>
<evidence type="ECO:0000256" key="4">
    <source>
        <dbReference type="ARBA" id="ARBA00012965"/>
    </source>
</evidence>
<dbReference type="NCBIfam" id="TIGR00069">
    <property type="entry name" value="hisD"/>
    <property type="match status" value="1"/>
</dbReference>
<feature type="active site" description="Proton acceptor" evidence="12 14">
    <location>
        <position position="323"/>
    </location>
</feature>
<dbReference type="PIRSF" id="PIRSF000099">
    <property type="entry name" value="Histidinol_dh"/>
    <property type="match status" value="1"/>
</dbReference>
<dbReference type="PANTHER" id="PTHR21256:SF2">
    <property type="entry name" value="HISTIDINE BIOSYNTHESIS TRIFUNCTIONAL PROTEIN"/>
    <property type="match status" value="1"/>
</dbReference>
<reference evidence="19 20" key="1">
    <citation type="journal article" date="2014" name="Genome Announc.">
        <title>Draft Genome Sequence of Paenibacillus pini JCM 16418T, Isolated from the Rhizosphere of Pine Tree.</title>
        <authorList>
            <person name="Yuki M."/>
            <person name="Oshima K."/>
            <person name="Suda W."/>
            <person name="Oshida Y."/>
            <person name="Kitamura K."/>
            <person name="Iida Y."/>
            <person name="Hattori M."/>
            <person name="Ohkuma M."/>
        </authorList>
    </citation>
    <scope>NUCLEOTIDE SEQUENCE [LARGE SCALE GENOMIC DNA]</scope>
    <source>
        <strain evidence="19 20">JCM 16418</strain>
    </source>
</reference>
<comment type="pathway">
    <text evidence="2 12">Amino-acid biosynthesis; L-histidine biosynthesis; L-histidine from 5-phospho-alpha-D-ribose 1-diphosphate: step 9/9.</text>
</comment>
<evidence type="ECO:0000256" key="6">
    <source>
        <dbReference type="ARBA" id="ARBA00022723"/>
    </source>
</evidence>
<evidence type="ECO:0000256" key="2">
    <source>
        <dbReference type="ARBA" id="ARBA00004940"/>
    </source>
</evidence>
<dbReference type="Proteomes" id="UP000019364">
    <property type="component" value="Unassembled WGS sequence"/>
</dbReference>
<evidence type="ECO:0000313" key="19">
    <source>
        <dbReference type="EMBL" id="GAF09148.1"/>
    </source>
</evidence>
<keyword evidence="5 12" id="KW-0028">Amino-acid biosynthesis</keyword>
<feature type="binding site" evidence="12 16">
    <location>
        <position position="356"/>
    </location>
    <ligand>
        <name>substrate</name>
    </ligand>
</feature>
<dbReference type="Pfam" id="PF00815">
    <property type="entry name" value="Histidinol_dh"/>
    <property type="match status" value="1"/>
</dbReference>
<dbReference type="eggNOG" id="COG0141">
    <property type="taxonomic scope" value="Bacteria"/>
</dbReference>
<dbReference type="InterPro" id="IPR001692">
    <property type="entry name" value="Histidinol_DH_CS"/>
</dbReference>
<evidence type="ECO:0000256" key="8">
    <source>
        <dbReference type="ARBA" id="ARBA00023002"/>
    </source>
</evidence>
<dbReference type="PANTHER" id="PTHR21256">
    <property type="entry name" value="HISTIDINOL DEHYDROGENASE HDH"/>
    <property type="match status" value="1"/>
</dbReference>
<keyword evidence="8 12" id="KW-0560">Oxidoreductase</keyword>
<evidence type="ECO:0000256" key="5">
    <source>
        <dbReference type="ARBA" id="ARBA00022605"/>
    </source>
</evidence>
<feature type="binding site" evidence="12 17">
    <location>
        <position position="257"/>
    </location>
    <ligand>
        <name>Zn(2+)</name>
        <dbReference type="ChEBI" id="CHEBI:29105"/>
    </ligand>
</feature>
<feature type="active site" description="Proton acceptor" evidence="12 14">
    <location>
        <position position="322"/>
    </location>
</feature>
<feature type="binding site" evidence="12 17">
    <location>
        <position position="254"/>
    </location>
    <ligand>
        <name>Zn(2+)</name>
        <dbReference type="ChEBI" id="CHEBI:29105"/>
    </ligand>
</feature>
<dbReference type="AlphaFoldDB" id="W7YNG6"/>
<evidence type="ECO:0000256" key="18">
    <source>
        <dbReference type="RuleBase" id="RU004175"/>
    </source>
</evidence>
<dbReference type="FunFam" id="3.40.50.1980:FF:000026">
    <property type="entry name" value="Histidinol dehydrogenase"/>
    <property type="match status" value="1"/>
</dbReference>
<dbReference type="PRINTS" id="PR00083">
    <property type="entry name" value="HOLDHDRGNASE"/>
</dbReference>
<name>W7YNG6_9BACL</name>
<evidence type="ECO:0000313" key="20">
    <source>
        <dbReference type="Proteomes" id="UP000019364"/>
    </source>
</evidence>
<dbReference type="STRING" id="1236976.JCM16418_3268"/>
<dbReference type="FunFam" id="3.40.50.1980:FF:000001">
    <property type="entry name" value="Histidinol dehydrogenase"/>
    <property type="match status" value="1"/>
</dbReference>
<dbReference type="EMBL" id="BAVZ01000010">
    <property type="protein sequence ID" value="GAF09148.1"/>
    <property type="molecule type" value="Genomic_DNA"/>
</dbReference>
<accession>W7YNG6</accession>
<evidence type="ECO:0000256" key="1">
    <source>
        <dbReference type="ARBA" id="ARBA00003850"/>
    </source>
</evidence>
<dbReference type="Gene3D" id="3.40.50.1980">
    <property type="entry name" value="Nitrogenase molybdenum iron protein domain"/>
    <property type="match status" value="2"/>
</dbReference>
<evidence type="ECO:0000256" key="14">
    <source>
        <dbReference type="PIRSR" id="PIRSR000099-1"/>
    </source>
</evidence>
<dbReference type="UniPathway" id="UPA00031">
    <property type="reaction ID" value="UER00014"/>
</dbReference>
<organism evidence="19 20">
    <name type="scientific">Paenibacillus pini JCM 16418</name>
    <dbReference type="NCBI Taxonomy" id="1236976"/>
    <lineage>
        <taxon>Bacteria</taxon>
        <taxon>Bacillati</taxon>
        <taxon>Bacillota</taxon>
        <taxon>Bacilli</taxon>
        <taxon>Bacillales</taxon>
        <taxon>Paenibacillaceae</taxon>
        <taxon>Paenibacillus</taxon>
    </lineage>
</organism>
<evidence type="ECO:0000256" key="13">
    <source>
        <dbReference type="PIRNR" id="PIRNR000099"/>
    </source>
</evidence>
<gene>
    <name evidence="12" type="primary">hisD</name>
    <name evidence="19" type="ORF">JCM16418_3268</name>
</gene>
<keyword evidence="7 12" id="KW-0862">Zinc</keyword>
<comment type="function">
    <text evidence="1 12">Catalyzes the sequential NAD-dependent oxidations of L-histidinol to L-histidinaldehyde and then to L-histidine.</text>
</comment>
<evidence type="ECO:0000256" key="11">
    <source>
        <dbReference type="ARBA" id="ARBA00049489"/>
    </source>
</evidence>
<feature type="binding site" evidence="12 16">
    <location>
        <position position="232"/>
    </location>
    <ligand>
        <name>substrate</name>
    </ligand>
</feature>
<dbReference type="PROSITE" id="PS00611">
    <property type="entry name" value="HISOL_DEHYDROGENASE"/>
    <property type="match status" value="1"/>
</dbReference>
<dbReference type="GO" id="GO:0051287">
    <property type="term" value="F:NAD binding"/>
    <property type="evidence" value="ECO:0007669"/>
    <property type="project" value="InterPro"/>
</dbReference>
<feature type="binding site" evidence="12 16">
    <location>
        <position position="323"/>
    </location>
    <ligand>
        <name>substrate</name>
    </ligand>
</feature>
<comment type="caution">
    <text evidence="19">The sequence shown here is derived from an EMBL/GenBank/DDBJ whole genome shotgun (WGS) entry which is preliminary data.</text>
</comment>
<dbReference type="EC" id="1.1.1.23" evidence="4 12"/>
<keyword evidence="20" id="KW-1185">Reference proteome</keyword>
<evidence type="ECO:0000256" key="16">
    <source>
        <dbReference type="PIRSR" id="PIRSR000099-3"/>
    </source>
</evidence>
<sequence>MNIVNVKDFDLRREVDYGTPEQNERAKQIVQDVKQEGDAALLRYTAELDRTQLEASQLRVTPEELQAAYARVEPSFVEAISAAAHNIRAFHNREKRNSWMDLQPDGSILGQIIRPLKRVGVYVPGGKAAYPSSVLMNVIPAQVAGVPEIVMVTPPATGGKDGIDPYILVAAAEAGVHEIYRVGGAQAIAALAYGTESIAPVDKICGPGNIYVALAKREVYGAVDIDSIAGPSEIVVLADEHADVAFVAADLLSQAEHDEMASAILVTPSQALADAVSAEVQRQLALLPRREIAAASIRDYGAIILVESLAEGISVVNRLAPEHLEIMVEEPMAYAGMIENAGAIFLGPYSSEPVGDYFAGPNHIIPTNGTARFSSPVDVDDFIKKSSMIYYSKEALMKNGATIMELARREGLEAHARAIEVRLQRVGEAGA</sequence>
<evidence type="ECO:0000256" key="17">
    <source>
        <dbReference type="PIRSR" id="PIRSR000099-4"/>
    </source>
</evidence>
<feature type="binding site" evidence="12 16">
    <location>
        <position position="415"/>
    </location>
    <ligand>
        <name>substrate</name>
    </ligand>
</feature>
<dbReference type="GO" id="GO:0005829">
    <property type="term" value="C:cytosol"/>
    <property type="evidence" value="ECO:0007669"/>
    <property type="project" value="TreeGrafter"/>
</dbReference>
<dbReference type="OrthoDB" id="9805269at2"/>